<evidence type="ECO:0000256" key="10">
    <source>
        <dbReference type="ARBA" id="ARBA00030772"/>
    </source>
</evidence>
<evidence type="ECO:0000256" key="2">
    <source>
        <dbReference type="ARBA" id="ARBA00007208"/>
    </source>
</evidence>
<evidence type="ECO:0000256" key="8">
    <source>
        <dbReference type="ARBA" id="ARBA00022927"/>
    </source>
</evidence>
<keyword evidence="9 11" id="KW-0472">Membrane</keyword>
<evidence type="ECO:0000256" key="3">
    <source>
        <dbReference type="ARBA" id="ARBA00021563"/>
    </source>
</evidence>
<dbReference type="Pfam" id="PF01203">
    <property type="entry name" value="T2SSN"/>
    <property type="match status" value="1"/>
</dbReference>
<feature type="transmembrane region" description="Helical" evidence="11">
    <location>
        <begin position="12"/>
        <end position="33"/>
    </location>
</feature>
<evidence type="ECO:0000256" key="6">
    <source>
        <dbReference type="ARBA" id="ARBA00022519"/>
    </source>
</evidence>
<keyword evidence="13" id="KW-1185">Reference proteome</keyword>
<dbReference type="RefSeq" id="WP_416206597.1">
    <property type="nucleotide sequence ID" value="NZ_JBBKTX010000017.1"/>
</dbReference>
<protein>
    <recommendedName>
        <fullName evidence="3">Type II secretion system protein N</fullName>
    </recommendedName>
    <alternativeName>
        <fullName evidence="10">General secretion pathway protein N</fullName>
    </alternativeName>
</protein>
<proteinExistence type="inferred from homology"/>
<keyword evidence="8" id="KW-0653">Protein transport</keyword>
<comment type="caution">
    <text evidence="12">The sequence shown here is derived from an EMBL/GenBank/DDBJ whole genome shotgun (WGS) entry which is preliminary data.</text>
</comment>
<dbReference type="InterPro" id="IPR022792">
    <property type="entry name" value="T2SS_protein-GspN"/>
</dbReference>
<organism evidence="12 13">
    <name type="scientific">Oceanobacter antarcticus</name>
    <dbReference type="NCBI Taxonomy" id="3133425"/>
    <lineage>
        <taxon>Bacteria</taxon>
        <taxon>Pseudomonadati</taxon>
        <taxon>Pseudomonadota</taxon>
        <taxon>Gammaproteobacteria</taxon>
        <taxon>Oceanospirillales</taxon>
        <taxon>Oceanospirillaceae</taxon>
        <taxon>Oceanobacter</taxon>
    </lineage>
</organism>
<reference evidence="12 13" key="1">
    <citation type="submission" date="2024-03" db="EMBL/GenBank/DDBJ databases">
        <title>High-quality draft genome sequence of Oceanobacter sp. wDCs-4.</title>
        <authorList>
            <person name="Dong C."/>
        </authorList>
    </citation>
    <scope>NUCLEOTIDE SEQUENCE [LARGE SCALE GENOMIC DNA]</scope>
    <source>
        <strain evidence="13">wDCs-4</strain>
    </source>
</reference>
<comment type="similarity">
    <text evidence="2">Belongs to the GSP N family.</text>
</comment>
<name>A0ABW8NL00_9GAMM</name>
<comment type="subcellular location">
    <subcellularLocation>
        <location evidence="1">Cell inner membrane</location>
    </subcellularLocation>
</comment>
<gene>
    <name evidence="12" type="primary">gspN</name>
    <name evidence="12" type="ORF">WG929_14235</name>
</gene>
<keyword evidence="11" id="KW-1133">Transmembrane helix</keyword>
<evidence type="ECO:0000313" key="13">
    <source>
        <dbReference type="Proteomes" id="UP001620597"/>
    </source>
</evidence>
<evidence type="ECO:0000313" key="12">
    <source>
        <dbReference type="EMBL" id="MFK4753571.1"/>
    </source>
</evidence>
<evidence type="ECO:0000256" key="1">
    <source>
        <dbReference type="ARBA" id="ARBA00004533"/>
    </source>
</evidence>
<sequence length="253" mass="28184">MFAAIWATRWYLLLGLFTFLVFLAINAPLHFVWRMLEPDVRNLPVDVRSVTGTLWHGHLQAEQRQLGPIDAEWQLSPWALLTAAAEVDLTLTAPAIRMNGLVRLEADQQLHVTGLDGFVDTDLLKPLLKPLQLDLSGNLEANDVAAVIELDTRQLTALDGRLVFSGGAAVFPVQRKRVTAEVPMLVGVLRMDKERAVLDVTSMEGQKLVQGFIQPDGWGGVAIRRRMFDVLGQTWPDKADVDTVVFEVSRKIL</sequence>
<keyword evidence="5" id="KW-1003">Cell membrane</keyword>
<evidence type="ECO:0000256" key="9">
    <source>
        <dbReference type="ARBA" id="ARBA00023136"/>
    </source>
</evidence>
<keyword evidence="4" id="KW-0813">Transport</keyword>
<accession>A0ABW8NL00</accession>
<keyword evidence="6" id="KW-0997">Cell inner membrane</keyword>
<evidence type="ECO:0000256" key="4">
    <source>
        <dbReference type="ARBA" id="ARBA00022448"/>
    </source>
</evidence>
<dbReference type="EMBL" id="JBBKTX010000017">
    <property type="protein sequence ID" value="MFK4753571.1"/>
    <property type="molecule type" value="Genomic_DNA"/>
</dbReference>
<evidence type="ECO:0000256" key="11">
    <source>
        <dbReference type="SAM" id="Phobius"/>
    </source>
</evidence>
<dbReference type="Proteomes" id="UP001620597">
    <property type="component" value="Unassembled WGS sequence"/>
</dbReference>
<evidence type="ECO:0000256" key="7">
    <source>
        <dbReference type="ARBA" id="ARBA00022692"/>
    </source>
</evidence>
<keyword evidence="7 11" id="KW-0812">Transmembrane</keyword>
<evidence type="ECO:0000256" key="5">
    <source>
        <dbReference type="ARBA" id="ARBA00022475"/>
    </source>
</evidence>